<dbReference type="KEGG" id="vg:22474957"/>
<evidence type="ECO:0000256" key="1">
    <source>
        <dbReference type="SAM" id="MobiDB-lite"/>
    </source>
</evidence>
<feature type="region of interest" description="Disordered" evidence="1">
    <location>
        <begin position="96"/>
        <end position="118"/>
    </location>
</feature>
<organism evidence="2 3">
    <name type="scientific">Vibrio phage phi-A318</name>
    <dbReference type="NCBI Taxonomy" id="1151014"/>
    <lineage>
        <taxon>Viruses</taxon>
        <taxon>Duplodnaviria</taxon>
        <taxon>Heunggongvirae</taxon>
        <taxon>Uroviricota</taxon>
        <taxon>Caudoviricetes</taxon>
        <taxon>Autographivirales</taxon>
        <taxon>Autosignataviridae</taxon>
        <taxon>Colwellvirinae</taxon>
        <taxon>Kaohsiungvirus</taxon>
        <taxon>Kaohsiungvirus A318</taxon>
    </lineage>
</organism>
<dbReference type="Proteomes" id="UP000027495">
    <property type="component" value="Segment"/>
</dbReference>
<protein>
    <submittedName>
        <fullName evidence="2">Uncharacterized protein</fullName>
    </submittedName>
</protein>
<evidence type="ECO:0000313" key="3">
    <source>
        <dbReference type="Proteomes" id="UP000027495"/>
    </source>
</evidence>
<dbReference type="EMBL" id="KF322026">
    <property type="protein sequence ID" value="AGZ17791.1"/>
    <property type="molecule type" value="Genomic_DNA"/>
</dbReference>
<name>A0A067YAU2_9CAUD</name>
<proteinExistence type="predicted"/>
<sequence>MSKLVIKSLQTVVAGKFVDQFVVVDESGNLVGSKAHKTEAEAQAELGGLKYYAEGLEFARATAPDTATEKSMVAKANVVAAYLMYKEQAEAAEEAPVAEEAAVEAEAPVEEVAEDEEF</sequence>
<accession>A0A067YAU2</accession>
<dbReference type="GeneID" id="22474957"/>
<dbReference type="RefSeq" id="YP_009110730.1">
    <property type="nucleotide sequence ID" value="NC_025822.1"/>
</dbReference>
<keyword evidence="3" id="KW-1185">Reference proteome</keyword>
<reference evidence="2 3" key="1">
    <citation type="journal article" date="2014" name="BMC Genomics">
        <title>Genome sequences characterizing five mutations in RNA polymerase and major capsid of phages [greek small letter phi]A318 and [greek small letter phi]As51 of Vibrio alginolyticus with different burst efficiencies.</title>
        <authorList>
            <person name="Liu W."/>
            <person name="Lin Y.R."/>
            <person name="Lu M.W."/>
            <person name="Sung P.J."/>
            <person name="Wang W.H."/>
            <person name="Lin C.S."/>
        </authorList>
    </citation>
    <scope>NUCLEOTIDE SEQUENCE [LARGE SCALE GENOMIC DNA]</scope>
</reference>
<evidence type="ECO:0000313" key="2">
    <source>
        <dbReference type="EMBL" id="AGZ17791.1"/>
    </source>
</evidence>